<keyword evidence="4 12" id="KW-0819">tRNA processing</keyword>
<dbReference type="InterPro" id="IPR036025">
    <property type="entry name" value="RtcB-like_sf"/>
</dbReference>
<dbReference type="GO" id="GO:0032040">
    <property type="term" value="C:small-subunit processome"/>
    <property type="evidence" value="ECO:0007669"/>
    <property type="project" value="TreeGrafter"/>
</dbReference>
<feature type="binding site" evidence="12 15">
    <location>
        <position position="989"/>
    </location>
    <ligand>
        <name>Mn(2+)</name>
        <dbReference type="ChEBI" id="CHEBI:29035"/>
        <label>2</label>
    </ligand>
</feature>
<comment type="cofactor">
    <cofactor evidence="12 15">
        <name>Mn(2+)</name>
        <dbReference type="ChEBI" id="CHEBI:29035"/>
    </cofactor>
    <text evidence="12 15">Binds 2 manganese ions per subunit.</text>
</comment>
<keyword evidence="5 12" id="KW-0479">Metal-binding</keyword>
<comment type="catalytic activity">
    <reaction evidence="11 12">
        <text>a 3'-end 2',3'-cyclophospho-ribonucleotide-RNA + a 5'-end dephospho-ribonucleoside-RNA + GTP + H2O = a ribonucleotidyl-ribonucleotide-RNA + GMP + diphosphate + H(+)</text>
        <dbReference type="Rhea" id="RHEA:68080"/>
        <dbReference type="Rhea" id="RHEA-COMP:10464"/>
        <dbReference type="Rhea" id="RHEA-COMP:13936"/>
        <dbReference type="Rhea" id="RHEA-COMP:17355"/>
        <dbReference type="ChEBI" id="CHEBI:15377"/>
        <dbReference type="ChEBI" id="CHEBI:15378"/>
        <dbReference type="ChEBI" id="CHEBI:33019"/>
        <dbReference type="ChEBI" id="CHEBI:37565"/>
        <dbReference type="ChEBI" id="CHEBI:58115"/>
        <dbReference type="ChEBI" id="CHEBI:83064"/>
        <dbReference type="ChEBI" id="CHEBI:138284"/>
        <dbReference type="ChEBI" id="CHEBI:173118"/>
        <dbReference type="EC" id="6.5.1.8"/>
    </reaction>
</comment>
<comment type="catalytic activity">
    <reaction evidence="10 12">
        <text>a 3'-end 3'-phospho-ribonucleotide-RNA + a 5'-end dephospho-ribonucleoside-RNA + GTP = a ribonucleotidyl-ribonucleotide-RNA + GMP + diphosphate</text>
        <dbReference type="Rhea" id="RHEA:68076"/>
        <dbReference type="Rhea" id="RHEA-COMP:10463"/>
        <dbReference type="Rhea" id="RHEA-COMP:13936"/>
        <dbReference type="Rhea" id="RHEA-COMP:17355"/>
        <dbReference type="ChEBI" id="CHEBI:33019"/>
        <dbReference type="ChEBI" id="CHEBI:37565"/>
        <dbReference type="ChEBI" id="CHEBI:58115"/>
        <dbReference type="ChEBI" id="CHEBI:83062"/>
        <dbReference type="ChEBI" id="CHEBI:138284"/>
        <dbReference type="ChEBI" id="CHEBI:173118"/>
        <dbReference type="EC" id="6.5.1.8"/>
    </reaction>
</comment>
<dbReference type="GO" id="GO:0000028">
    <property type="term" value="P:ribosomal small subunit assembly"/>
    <property type="evidence" value="ECO:0007669"/>
    <property type="project" value="TreeGrafter"/>
</dbReference>
<dbReference type="InterPro" id="IPR001680">
    <property type="entry name" value="WD40_rpt"/>
</dbReference>
<dbReference type="GO" id="GO:0046872">
    <property type="term" value="F:metal ion binding"/>
    <property type="evidence" value="ECO:0007669"/>
    <property type="project" value="UniProtKB-KW"/>
</dbReference>
<keyword evidence="2 16" id="KW-0853">WD repeat</keyword>
<dbReference type="PANTHER" id="PTHR19858">
    <property type="entry name" value="WD40 REPEAT PROTEIN"/>
    <property type="match status" value="1"/>
</dbReference>
<evidence type="ECO:0000313" key="17">
    <source>
        <dbReference type="Proteomes" id="UP000038045"/>
    </source>
</evidence>
<feature type="binding site" evidence="12 15">
    <location>
        <position position="849"/>
    </location>
    <ligand>
        <name>Mn(2+)</name>
        <dbReference type="ChEBI" id="CHEBI:29035"/>
        <label>1</label>
    </ligand>
</feature>
<dbReference type="InterPro" id="IPR027513">
    <property type="entry name" value="RtcB_euk"/>
</dbReference>
<feature type="binding site" evidence="12 14">
    <location>
        <begin position="956"/>
        <end position="960"/>
    </location>
    <ligand>
        <name>GMP</name>
        <dbReference type="ChEBI" id="CHEBI:58115"/>
    </ligand>
</feature>
<evidence type="ECO:0000256" key="5">
    <source>
        <dbReference type="ARBA" id="ARBA00022723"/>
    </source>
</evidence>
<dbReference type="PROSITE" id="PS01288">
    <property type="entry name" value="UPF0027"/>
    <property type="match status" value="1"/>
</dbReference>
<reference evidence="18" key="1">
    <citation type="submission" date="2017-02" db="UniProtKB">
        <authorList>
            <consortium name="WormBaseParasite"/>
        </authorList>
    </citation>
    <scope>IDENTIFICATION</scope>
</reference>
<dbReference type="PROSITE" id="PS00678">
    <property type="entry name" value="WD_REPEATS_1"/>
    <property type="match status" value="1"/>
</dbReference>
<dbReference type="GO" id="GO:0006388">
    <property type="term" value="P:tRNA splicing, via endonucleolytic cleavage and ligation"/>
    <property type="evidence" value="ECO:0007669"/>
    <property type="project" value="UniProtKB-UniRule"/>
</dbReference>
<dbReference type="Proteomes" id="UP000038045">
    <property type="component" value="Unplaced"/>
</dbReference>
<feature type="binding site" evidence="12 14">
    <location>
        <begin position="1083"/>
        <end position="1084"/>
    </location>
    <ligand>
        <name>GMP</name>
        <dbReference type="ChEBI" id="CHEBI:58115"/>
    </ligand>
</feature>
<feature type="binding site" evidence="12 14">
    <location>
        <begin position="1132"/>
        <end position="1135"/>
    </location>
    <ligand>
        <name>GMP</name>
        <dbReference type="ChEBI" id="CHEBI:58115"/>
    </ligand>
</feature>
<dbReference type="SUPFAM" id="SSF50969">
    <property type="entry name" value="YVTN repeat-like/Quinoprotein amine dehydrogenase"/>
    <property type="match status" value="1"/>
</dbReference>
<evidence type="ECO:0000256" key="2">
    <source>
        <dbReference type="ARBA" id="ARBA00022574"/>
    </source>
</evidence>
<dbReference type="GO" id="GO:0000462">
    <property type="term" value="P:maturation of SSU-rRNA from tricistronic rRNA transcript (SSU-rRNA, 5.8S rRNA, LSU-rRNA)"/>
    <property type="evidence" value="ECO:0007669"/>
    <property type="project" value="TreeGrafter"/>
</dbReference>
<evidence type="ECO:0000313" key="18">
    <source>
        <dbReference type="WBParaSite" id="PTRK_0001211500.1"/>
    </source>
</evidence>
<dbReference type="CDD" id="cd00200">
    <property type="entry name" value="WD40"/>
    <property type="match status" value="1"/>
</dbReference>
<keyword evidence="6" id="KW-0677">Repeat</keyword>
<dbReference type="PROSITE" id="PS50294">
    <property type="entry name" value="WD_REPEATS_REGION"/>
    <property type="match status" value="1"/>
</dbReference>
<dbReference type="InterPro" id="IPR001233">
    <property type="entry name" value="RtcB"/>
</dbReference>
<organism evidence="17 18">
    <name type="scientific">Parastrongyloides trichosuri</name>
    <name type="common">Possum-specific nematode worm</name>
    <dbReference type="NCBI Taxonomy" id="131310"/>
    <lineage>
        <taxon>Eukaryota</taxon>
        <taxon>Metazoa</taxon>
        <taxon>Ecdysozoa</taxon>
        <taxon>Nematoda</taxon>
        <taxon>Chromadorea</taxon>
        <taxon>Rhabditida</taxon>
        <taxon>Tylenchina</taxon>
        <taxon>Panagrolaimomorpha</taxon>
        <taxon>Strongyloidoidea</taxon>
        <taxon>Strongyloididae</taxon>
        <taxon>Parastrongyloides</taxon>
    </lineage>
</organism>
<sequence>MNLDFRPFDLLGNVYKNGNILFHPTTDQLYSTINNKIKVFDLKDNVSSIMPFTSNYNIIKFTLSPSGKLAFIIDCLGRGFLVNTSKGVSLAQLKLTRHIGDVKFSPCSRYIGVAYDGKVEVFLLNKVTFDSFNSWVKTCSLSISTNRMSTLNWSDDGKLIIVGGEDKKFVVFQPEKKIPDNLKKTVPYRLIESHRAGIVNCFFLKNSYDCLTIDERGLANLWKSNISFGKLDETFNEDGKRYFVYYEKEGKISLNDSASIARNVECTNATFHSKNNILVTSFSNGAIAFHEIPTFSLIQSLKVGDVAVKSVAFNKDGDWVGIASGGSSLGQVAVWEWQSECYIMNQQSHTHIISCVKYSPCGSIIATGGMDGKVKIWDARSGNCLVTFIEHKASITGICWTQGGNVVLSSSLEGTVRAHDMKRYRNFRTFVCPEQTQLYGVTTDSTADLVISMAKDDYKIYIWAMDTGDLVDVISGHSSRISGISLSGNNLASVSWDKTLRITNIVDGTNEVITLTDEALDVTYSPCGKILAVLTFNSSITLYDIRTTTTVGIIETKYDVDSGRGAFEIIKKETSQRNKTFEFIEFSPDSNFIIAAGNTNHVCIYSVRDRMLLKKLQMTINFSFDGVLSDINYKQLSEFGNLDLVELSSDEDDDDLGQKKKMALAGSKISDKSERSFKPTMRANAISFSPTARCFAVANSEGVLVYSLDRYEKFDPFLLETTVMSKSFGNVVRTYDEELKFIEKIGPCEYKIKTGFVPNMNVEGRFYLNDKIKAHMLTEIEMCCKRGNVGGYIPAVKQIANVAGLPGIIGNSIGLPDMHSGYGFAIGNVAAFDAESGDGVISPGGVGFDINCGVRLIRTNLFEKDVLPVKEELTQALFDHIPVGVGSKGIIPIGISDFEECLEIGMDWTLREGYSWTEDKEHCEEFGRMIQADATKVSTRAKKRGLPQLGTLGAGNHYGEVQVVDEIYDKFASKKMGIEDVGQVVIMIHCGSRGLGHEVASNCLTSMVKAMNRDGIHINDTQLACAKINSPEGQDYLKGMAAAANFAWVNRSCITFCVRQAFAKTFNCTPDDLDMNVIYDVCHNIAKFEEHIVDGRPKMLCVHRKGATRALPPHHPLVPVDYQLTGQPVMIGGSMGTCSYVACGTEKGMEATFGTTCHGAGRAMGRSKSRKTISFEEVLDDLKQKGISIRVASPKLVMEEAPNSYKNVTDVVETCHEAGLSKKTFKLRPIAVIKG</sequence>
<dbReference type="GO" id="GO:0072669">
    <property type="term" value="C:tRNA-splicing ligase complex"/>
    <property type="evidence" value="ECO:0007669"/>
    <property type="project" value="UniProtKB-UniRule"/>
</dbReference>
<evidence type="ECO:0000256" key="4">
    <source>
        <dbReference type="ARBA" id="ARBA00022694"/>
    </source>
</evidence>
<dbReference type="SUPFAM" id="SSF103365">
    <property type="entry name" value="Hypothetical protein PH1602"/>
    <property type="match status" value="1"/>
</dbReference>
<comment type="miscellaneous">
    <text evidence="12">Ligation probably proceeds through 3 nucleotidyl transfer steps, with 2',3'-cyclic phosphate termini being hydrolyzed to 3'-P termini in a step that precedes 3'-P activation with GMP. In the first nucleotidyl transfer step, RTCB reacts with GTP to form a covalent RTCB-histidine-GMP intermediate with release of PPi; in the second step, the GMP moiety is transferred to the RNA 3'-P; in the third step, the 5'-OH from the opposite RNA strand attacks the activated 3'-P to form a 3',5'-phosphodiester bond and release GMP.</text>
</comment>
<dbReference type="PANTHER" id="PTHR19858:SF0">
    <property type="entry name" value="PERIODIC TRYPTOPHAN PROTEIN 2 HOMOLOG"/>
    <property type="match status" value="1"/>
</dbReference>
<name>A0A0N4ZU49_PARTI</name>
<dbReference type="InterPro" id="IPR015943">
    <property type="entry name" value="WD40/YVTN_repeat-like_dom_sf"/>
</dbReference>
<feature type="binding site" evidence="12 15">
    <location>
        <position position="1083"/>
    </location>
    <ligand>
        <name>Mn(2+)</name>
        <dbReference type="ChEBI" id="CHEBI:29035"/>
        <label>2</label>
    </ligand>
</feature>
<evidence type="ECO:0000256" key="15">
    <source>
        <dbReference type="PIRSR" id="PIRSR601233-3"/>
    </source>
</evidence>
<evidence type="ECO:0000256" key="7">
    <source>
        <dbReference type="ARBA" id="ARBA00022741"/>
    </source>
</evidence>
<feature type="binding site" evidence="12 14">
    <location>
        <begin position="1158"/>
        <end position="1161"/>
    </location>
    <ligand>
        <name>GMP</name>
        <dbReference type="ChEBI" id="CHEBI:58115"/>
    </ligand>
</feature>
<dbReference type="InterPro" id="IPR011044">
    <property type="entry name" value="Quino_amine_DH_bsu"/>
</dbReference>
<evidence type="ECO:0000256" key="12">
    <source>
        <dbReference type="HAMAP-Rule" id="MF_03144"/>
    </source>
</evidence>
<dbReference type="HAMAP" id="MF_03144">
    <property type="entry name" value="RtcB_euk"/>
    <property type="match status" value="1"/>
</dbReference>
<evidence type="ECO:0000256" key="9">
    <source>
        <dbReference type="ARBA" id="ARBA00023211"/>
    </source>
</evidence>
<dbReference type="GO" id="GO:0170057">
    <property type="term" value="F:RNA ligase (GTP) activity"/>
    <property type="evidence" value="ECO:0007669"/>
    <property type="project" value="UniProtKB-EC"/>
</dbReference>
<dbReference type="STRING" id="131310.A0A0N4ZU49"/>
<feature type="repeat" description="WD" evidence="16">
    <location>
        <begin position="346"/>
        <end position="387"/>
    </location>
</feature>
<dbReference type="InterPro" id="IPR027145">
    <property type="entry name" value="PWP2"/>
</dbReference>
<dbReference type="SUPFAM" id="SSF82171">
    <property type="entry name" value="DPP6 N-terminal domain-like"/>
    <property type="match status" value="1"/>
</dbReference>
<keyword evidence="8 12" id="KW-0342">GTP-binding</keyword>
<evidence type="ECO:0000256" key="11">
    <source>
        <dbReference type="ARBA" id="ARBA00049514"/>
    </source>
</evidence>
<feature type="binding site" evidence="12 14">
    <location>
        <position position="1139"/>
    </location>
    <ligand>
        <name>GMP</name>
        <dbReference type="ChEBI" id="CHEBI:58115"/>
    </ligand>
</feature>
<dbReference type="EC" id="6.5.1.8" evidence="12"/>
<evidence type="ECO:0000256" key="3">
    <source>
        <dbReference type="ARBA" id="ARBA00022598"/>
    </source>
</evidence>
<dbReference type="FunFam" id="3.90.1860.10:FF:000001">
    <property type="entry name" value="tRNA-splicing ligase RtcB homolog"/>
    <property type="match status" value="1"/>
</dbReference>
<feature type="binding site" evidence="12">
    <location>
        <position position="852"/>
    </location>
    <ligand>
        <name>Mn(2+)</name>
        <dbReference type="ChEBI" id="CHEBI:29035"/>
        <label>2</label>
    </ligand>
</feature>
<evidence type="ECO:0000256" key="14">
    <source>
        <dbReference type="PIRSR" id="PIRSR601233-2"/>
    </source>
</evidence>
<dbReference type="WBParaSite" id="PTRK_0001211500.1">
    <property type="protein sequence ID" value="PTRK_0001211500.1"/>
    <property type="gene ID" value="PTRK_0001211500"/>
</dbReference>
<dbReference type="Pfam" id="PF01139">
    <property type="entry name" value="RtcB"/>
    <property type="match status" value="1"/>
</dbReference>
<evidence type="ECO:0000256" key="10">
    <source>
        <dbReference type="ARBA" id="ARBA00047746"/>
    </source>
</evidence>
<evidence type="ECO:0000256" key="16">
    <source>
        <dbReference type="PROSITE-ProRule" id="PRU00221"/>
    </source>
</evidence>
<evidence type="ECO:0000256" key="1">
    <source>
        <dbReference type="ARBA" id="ARBA00008071"/>
    </source>
</evidence>
<evidence type="ECO:0000256" key="6">
    <source>
        <dbReference type="ARBA" id="ARBA00022737"/>
    </source>
</evidence>
<keyword evidence="7 12" id="KW-0547">Nucleotide-binding</keyword>
<feature type="active site" description="GMP-histidine intermediate" evidence="12 13">
    <location>
        <position position="1158"/>
    </location>
</feature>
<keyword evidence="3 12" id="KW-0436">Ligase</keyword>
<feature type="binding site" evidence="12">
    <location>
        <position position="852"/>
    </location>
    <ligand>
        <name>Mn(2+)</name>
        <dbReference type="ChEBI" id="CHEBI:29035"/>
        <label>1</label>
    </ligand>
</feature>
<dbReference type="GO" id="GO:0005525">
    <property type="term" value="F:GTP binding"/>
    <property type="evidence" value="ECO:0007669"/>
    <property type="project" value="UniProtKB-KW"/>
</dbReference>
<accession>A0A0N4ZU49</accession>
<feature type="binding site" evidence="12 14">
    <location>
        <position position="1234"/>
    </location>
    <ligand>
        <name>GMP</name>
        <dbReference type="ChEBI" id="CHEBI:58115"/>
    </ligand>
</feature>
<dbReference type="PROSITE" id="PS50082">
    <property type="entry name" value="WD_REPEATS_2"/>
    <property type="match status" value="1"/>
</dbReference>
<dbReference type="InterPro" id="IPR036322">
    <property type="entry name" value="WD40_repeat_dom_sf"/>
</dbReference>
<dbReference type="AlphaFoldDB" id="A0A0N4ZU49"/>
<dbReference type="Gene3D" id="2.130.10.10">
    <property type="entry name" value="YVTN repeat-like/Quinoprotein amine dehydrogenase"/>
    <property type="match status" value="3"/>
</dbReference>
<keyword evidence="9 12" id="KW-0464">Manganese</keyword>
<comment type="subunit">
    <text evidence="12">Catalytic component of the tRNA-splicing ligase complex.</text>
</comment>
<proteinExistence type="inferred from homology"/>
<evidence type="ECO:0000256" key="13">
    <source>
        <dbReference type="PIRSR" id="PIRSR601233-1"/>
    </source>
</evidence>
<dbReference type="GO" id="GO:0034388">
    <property type="term" value="C:Pwp2p-containing subcomplex of 90S preribosome"/>
    <property type="evidence" value="ECO:0007669"/>
    <property type="project" value="TreeGrafter"/>
</dbReference>
<dbReference type="InterPro" id="IPR019775">
    <property type="entry name" value="WD40_repeat_CS"/>
</dbReference>
<dbReference type="Pfam" id="PF00400">
    <property type="entry name" value="WD40"/>
    <property type="match status" value="3"/>
</dbReference>
<comment type="similarity">
    <text evidence="1 12">Belongs to the RtcB family.</text>
</comment>
<dbReference type="SUPFAM" id="SSF50978">
    <property type="entry name" value="WD40 repeat-like"/>
    <property type="match status" value="1"/>
</dbReference>
<evidence type="ECO:0000256" key="8">
    <source>
        <dbReference type="ARBA" id="ARBA00023134"/>
    </source>
</evidence>
<comment type="function">
    <text evidence="12">Catalytic subunit of the tRNA-splicing ligase complex that acts by directly joining spliced tRNA halves to mature-sized tRNAs by incorporating the precursor-derived splice junction phosphate into the mature tRNA as a canonical 3',5'-phosphodiester. May act as an RNA ligase with broad substrate specificity, and may function toward other RNAs.</text>
</comment>
<feature type="binding site" evidence="12 15">
    <location>
        <position position="957"/>
    </location>
    <ligand>
        <name>Mn(2+)</name>
        <dbReference type="ChEBI" id="CHEBI:29035"/>
        <label>1</label>
    </ligand>
</feature>
<keyword evidence="17" id="KW-1185">Reference proteome</keyword>
<dbReference type="SMART" id="SM00320">
    <property type="entry name" value="WD40"/>
    <property type="match status" value="11"/>
</dbReference>
<protein>
    <recommendedName>
        <fullName evidence="12">RNA-splicing ligase RtcB homolog</fullName>
        <ecNumber evidence="12">6.5.1.8</ecNumber>
    </recommendedName>
    <alternativeName>
        <fullName evidence="12">3'-phosphate/5'-hydroxy nucleic acid ligase</fullName>
    </alternativeName>
</protein>
<dbReference type="Gene3D" id="3.90.1860.10">
    <property type="entry name" value="tRNA-splicing ligase RtcB"/>
    <property type="match status" value="1"/>
</dbReference>